<proteinExistence type="predicted"/>
<gene>
    <name evidence="3" type="ORF">CYMTET_27791</name>
</gene>
<dbReference type="Proteomes" id="UP001190700">
    <property type="component" value="Unassembled WGS sequence"/>
</dbReference>
<name>A0AAE0FPM6_9CHLO</name>
<keyword evidence="4" id="KW-1185">Reference proteome</keyword>
<sequence length="290" mass="32317">MPKKKKTPKPGQNVKVEKSAARAVHLSTENEARVRQLLDNVTAQQEEQPDAPVHGSRKTAEEKLHDIYGGLERMGFKQAQIEAVLRALPGVRSQEAALDWLCLNTPPEELPQKFAAHSTSRSSQKGTVRVIASVRNTSSRNPDELPTGSEAPSSVPATASVPRRSDQEKCEEQARASELERQKEKDWIRQYMEAQSSSSDEEEAEGSKEEIDDWELWGDPREIERRKSERAKQAQRAQMSSSERAKLVLRELGEARGAASEAKAAGNKAKQQQFGLLIRDLLAEMKQLGD</sequence>
<dbReference type="GO" id="GO:0004386">
    <property type="term" value="F:helicase activity"/>
    <property type="evidence" value="ECO:0007669"/>
    <property type="project" value="UniProtKB-KW"/>
</dbReference>
<feature type="region of interest" description="Disordered" evidence="1">
    <location>
        <begin position="134"/>
        <end position="245"/>
    </location>
</feature>
<dbReference type="GO" id="GO:0016787">
    <property type="term" value="F:hydrolase activity"/>
    <property type="evidence" value="ECO:0007669"/>
    <property type="project" value="UniProtKB-KW"/>
</dbReference>
<accession>A0AAE0FPM6</accession>
<dbReference type="AlphaFoldDB" id="A0AAE0FPM6"/>
<feature type="compositionally biased region" description="Basic and acidic residues" evidence="1">
    <location>
        <begin position="218"/>
        <end position="232"/>
    </location>
</feature>
<protein>
    <recommendedName>
        <fullName evidence="2">ATP-dependent RNA helicase DHX29-like UBA domain-containing protein</fullName>
    </recommendedName>
</protein>
<evidence type="ECO:0000256" key="1">
    <source>
        <dbReference type="SAM" id="MobiDB-lite"/>
    </source>
</evidence>
<feature type="compositionally biased region" description="Acidic residues" evidence="1">
    <location>
        <begin position="199"/>
        <end position="216"/>
    </location>
</feature>
<evidence type="ECO:0000313" key="4">
    <source>
        <dbReference type="Proteomes" id="UP001190700"/>
    </source>
</evidence>
<dbReference type="EMBL" id="LGRX02015472">
    <property type="protein sequence ID" value="KAK3263400.1"/>
    <property type="molecule type" value="Genomic_DNA"/>
</dbReference>
<organism evidence="3 4">
    <name type="scientific">Cymbomonas tetramitiformis</name>
    <dbReference type="NCBI Taxonomy" id="36881"/>
    <lineage>
        <taxon>Eukaryota</taxon>
        <taxon>Viridiplantae</taxon>
        <taxon>Chlorophyta</taxon>
        <taxon>Pyramimonadophyceae</taxon>
        <taxon>Pyramimonadales</taxon>
        <taxon>Pyramimonadaceae</taxon>
        <taxon>Cymbomonas</taxon>
    </lineage>
</organism>
<feature type="region of interest" description="Disordered" evidence="1">
    <location>
        <begin position="41"/>
        <end position="60"/>
    </location>
</feature>
<feature type="compositionally biased region" description="Basic and acidic residues" evidence="1">
    <location>
        <begin position="163"/>
        <end position="188"/>
    </location>
</feature>
<feature type="region of interest" description="Disordered" evidence="1">
    <location>
        <begin position="1"/>
        <end position="20"/>
    </location>
</feature>
<dbReference type="InterPro" id="IPR056890">
    <property type="entry name" value="UBA_DHX29-like"/>
</dbReference>
<evidence type="ECO:0000259" key="2">
    <source>
        <dbReference type="Pfam" id="PF24899"/>
    </source>
</evidence>
<evidence type="ECO:0000313" key="3">
    <source>
        <dbReference type="EMBL" id="KAK3263400.1"/>
    </source>
</evidence>
<dbReference type="Pfam" id="PF24899">
    <property type="entry name" value="UBA_DHX29"/>
    <property type="match status" value="1"/>
</dbReference>
<comment type="caution">
    <text evidence="3">The sequence shown here is derived from an EMBL/GenBank/DDBJ whole genome shotgun (WGS) entry which is preliminary data.</text>
</comment>
<feature type="domain" description="ATP-dependent RNA helicase DHX29-like UBA" evidence="2">
    <location>
        <begin position="63"/>
        <end position="115"/>
    </location>
</feature>
<reference evidence="3 4" key="1">
    <citation type="journal article" date="2015" name="Genome Biol. Evol.">
        <title>Comparative Genomics of a Bacterivorous Green Alga Reveals Evolutionary Causalities and Consequences of Phago-Mixotrophic Mode of Nutrition.</title>
        <authorList>
            <person name="Burns J.A."/>
            <person name="Paasch A."/>
            <person name="Narechania A."/>
            <person name="Kim E."/>
        </authorList>
    </citation>
    <scope>NUCLEOTIDE SEQUENCE [LARGE SCALE GENOMIC DNA]</scope>
    <source>
        <strain evidence="3 4">PLY_AMNH</strain>
    </source>
</reference>